<proteinExistence type="inferred from homology"/>
<organism evidence="6 7">
    <name type="scientific">Acetomicrobium flavidum</name>
    <dbReference type="NCBI Taxonomy" id="49896"/>
    <lineage>
        <taxon>Bacteria</taxon>
        <taxon>Thermotogati</taxon>
        <taxon>Synergistota</taxon>
        <taxon>Synergistia</taxon>
        <taxon>Synergistales</taxon>
        <taxon>Acetomicrobiaceae</taxon>
        <taxon>Acetomicrobium</taxon>
    </lineage>
</organism>
<reference evidence="6 7" key="1">
    <citation type="submission" date="2016-11" db="EMBL/GenBank/DDBJ databases">
        <authorList>
            <person name="Varghese N."/>
            <person name="Submissions S."/>
        </authorList>
    </citation>
    <scope>NUCLEOTIDE SEQUENCE [LARGE SCALE GENOMIC DNA]</scope>
    <source>
        <strain evidence="6 7">DSM 20664</strain>
    </source>
</reference>
<dbReference type="Pfam" id="PF02350">
    <property type="entry name" value="Epimerase_2"/>
    <property type="match status" value="1"/>
</dbReference>
<accession>A0ABY1JB85</accession>
<dbReference type="EC" id="5.1.3.14" evidence="3"/>
<sequence>MSTICCIIGTRPEAIKMAPVILKLKERGLSCFVLATGQHTDLLTQALRTFNIMPDRDLSIMRERQSLDYITSAVLTKAGEALDDVKPKVVLVHGDTTTTFASALASFYRKIPVGHVEAGLRSGNLYLPFPEEANRIMVDKLATFWFAPTEIAKNNLLKEGCDPSRIWVTGNTVVDALMMVKGLKGEPEFLKEKLPPHVPLLLVTVHRRESWGKPLESVCEALIEILKSFPRLWIIIPMHKNPLVRETWQRYLSDIPNVILCDALEYDDFVWIMNRSTLILTDSGGIQEEAATLKKPVLILRDVTERPEALSEGTALLAGREPSKIVELALKVLLDDDFRERLLSKSSSPFGEGRAAETIVDILMQYLNANEHCLGE</sequence>
<protein>
    <recommendedName>
        <fullName evidence="3">UDP-N-acetylglucosamine 2-epimerase (non-hydrolyzing)</fullName>
        <ecNumber evidence="3">5.1.3.14</ecNumber>
    </recommendedName>
</protein>
<dbReference type="NCBIfam" id="TIGR00236">
    <property type="entry name" value="wecB"/>
    <property type="match status" value="1"/>
</dbReference>
<evidence type="ECO:0000259" key="5">
    <source>
        <dbReference type="Pfam" id="PF02350"/>
    </source>
</evidence>
<feature type="domain" description="UDP-N-acetylglucosamine 2-epimerase" evidence="5">
    <location>
        <begin position="25"/>
        <end position="363"/>
    </location>
</feature>
<evidence type="ECO:0000313" key="7">
    <source>
        <dbReference type="Proteomes" id="UP000185093"/>
    </source>
</evidence>
<dbReference type="CDD" id="cd03786">
    <property type="entry name" value="GTB_UDP-GlcNAc_2-Epimerase"/>
    <property type="match status" value="1"/>
</dbReference>
<evidence type="ECO:0000256" key="4">
    <source>
        <dbReference type="RuleBase" id="RU003513"/>
    </source>
</evidence>
<evidence type="ECO:0000256" key="1">
    <source>
        <dbReference type="ARBA" id="ARBA00023235"/>
    </source>
</evidence>
<dbReference type="InterPro" id="IPR003331">
    <property type="entry name" value="UDP_GlcNAc_Epimerase_2_dom"/>
</dbReference>
<keyword evidence="1 4" id="KW-0413">Isomerase</keyword>
<comment type="caution">
    <text evidence="6">The sequence shown here is derived from an EMBL/GenBank/DDBJ whole genome shotgun (WGS) entry which is preliminary data.</text>
</comment>
<dbReference type="PANTHER" id="PTHR43174">
    <property type="entry name" value="UDP-N-ACETYLGLUCOSAMINE 2-EPIMERASE"/>
    <property type="match status" value="1"/>
</dbReference>
<evidence type="ECO:0000256" key="2">
    <source>
        <dbReference type="ARBA" id="ARBA00038209"/>
    </source>
</evidence>
<comment type="similarity">
    <text evidence="2 4">Belongs to the UDP-N-acetylglucosamine 2-epimerase family.</text>
</comment>
<keyword evidence="7" id="KW-1185">Reference proteome</keyword>
<dbReference type="PANTHER" id="PTHR43174:SF2">
    <property type="entry name" value="UDP-N-ACETYLGLUCOSAMINE 2-EPIMERASE"/>
    <property type="match status" value="1"/>
</dbReference>
<evidence type="ECO:0000313" key="6">
    <source>
        <dbReference type="EMBL" id="SIN63280.1"/>
    </source>
</evidence>
<dbReference type="SUPFAM" id="SSF53756">
    <property type="entry name" value="UDP-Glycosyltransferase/glycogen phosphorylase"/>
    <property type="match status" value="1"/>
</dbReference>
<dbReference type="Gene3D" id="3.40.50.2000">
    <property type="entry name" value="Glycogen Phosphorylase B"/>
    <property type="match status" value="2"/>
</dbReference>
<dbReference type="RefSeq" id="WP_084532157.1">
    <property type="nucleotide sequence ID" value="NZ_FSQZ01000001.1"/>
</dbReference>
<evidence type="ECO:0000256" key="3">
    <source>
        <dbReference type="ARBA" id="ARBA00038858"/>
    </source>
</evidence>
<dbReference type="InterPro" id="IPR029767">
    <property type="entry name" value="WecB-like"/>
</dbReference>
<dbReference type="Proteomes" id="UP000185093">
    <property type="component" value="Unassembled WGS sequence"/>
</dbReference>
<gene>
    <name evidence="6" type="ORF">SAMN05444368_0359</name>
</gene>
<name>A0ABY1JB85_9BACT</name>
<dbReference type="EMBL" id="FSQZ01000001">
    <property type="protein sequence ID" value="SIN63280.1"/>
    <property type="molecule type" value="Genomic_DNA"/>
</dbReference>